<dbReference type="InterPro" id="IPR032710">
    <property type="entry name" value="NTF2-like_dom_sf"/>
</dbReference>
<sequence>MTEATTTSPATTARDAVERYVEFWNTGAADAQQRLAPETFADGVSSHVPLGVMRGVDELIGFRNEFAQRTPDYVFRARTEPDTHHDRARLQWELVAGGATFATGTDVLELDAAGRIASVTGFLDQAPEGFDPDAHH</sequence>
<accession>A0A4Q4ZEQ6</accession>
<dbReference type="InterPro" id="IPR037401">
    <property type="entry name" value="SnoaL-like"/>
</dbReference>
<protein>
    <submittedName>
        <fullName evidence="2">Isomerase</fullName>
    </submittedName>
</protein>
<organism evidence="2 3">
    <name type="scientific">Nocardioides guangzhouensis</name>
    <dbReference type="NCBI Taxonomy" id="2497878"/>
    <lineage>
        <taxon>Bacteria</taxon>
        <taxon>Bacillati</taxon>
        <taxon>Actinomycetota</taxon>
        <taxon>Actinomycetes</taxon>
        <taxon>Propionibacteriales</taxon>
        <taxon>Nocardioidaceae</taxon>
        <taxon>Nocardioides</taxon>
    </lineage>
</organism>
<gene>
    <name evidence="2" type="ORF">EKO23_09845</name>
</gene>
<evidence type="ECO:0000313" key="3">
    <source>
        <dbReference type="Proteomes" id="UP000295198"/>
    </source>
</evidence>
<feature type="domain" description="SnoaL-like" evidence="1">
    <location>
        <begin position="17"/>
        <end position="118"/>
    </location>
</feature>
<dbReference type="GO" id="GO:0016853">
    <property type="term" value="F:isomerase activity"/>
    <property type="evidence" value="ECO:0007669"/>
    <property type="project" value="UniProtKB-KW"/>
</dbReference>
<dbReference type="SUPFAM" id="SSF54427">
    <property type="entry name" value="NTF2-like"/>
    <property type="match status" value="1"/>
</dbReference>
<reference evidence="2 3" key="1">
    <citation type="submission" date="2019-01" db="EMBL/GenBank/DDBJ databases">
        <title>Nocardioides guangzhouensis sp. nov., an actinobacterium isolated from soil.</title>
        <authorList>
            <person name="Fu Y."/>
            <person name="Cai Y."/>
            <person name="Lin Z."/>
            <person name="Chen P."/>
        </authorList>
    </citation>
    <scope>NUCLEOTIDE SEQUENCE [LARGE SCALE GENOMIC DNA]</scope>
    <source>
        <strain evidence="2 3">130</strain>
    </source>
</reference>
<name>A0A4Q4ZEQ6_9ACTN</name>
<dbReference type="Proteomes" id="UP000295198">
    <property type="component" value="Unassembled WGS sequence"/>
</dbReference>
<evidence type="ECO:0000313" key="2">
    <source>
        <dbReference type="EMBL" id="RYP86248.1"/>
    </source>
</evidence>
<proteinExistence type="predicted"/>
<dbReference type="Gene3D" id="3.10.450.50">
    <property type="match status" value="1"/>
</dbReference>
<dbReference type="Pfam" id="PF12680">
    <property type="entry name" value="SnoaL_2"/>
    <property type="match status" value="1"/>
</dbReference>
<dbReference type="OrthoDB" id="9808719at2"/>
<comment type="caution">
    <text evidence="2">The sequence shown here is derived from an EMBL/GenBank/DDBJ whole genome shotgun (WGS) entry which is preliminary data.</text>
</comment>
<keyword evidence="2" id="KW-0413">Isomerase</keyword>
<keyword evidence="3" id="KW-1185">Reference proteome</keyword>
<evidence type="ECO:0000259" key="1">
    <source>
        <dbReference type="Pfam" id="PF12680"/>
    </source>
</evidence>
<dbReference type="EMBL" id="SDKM01000012">
    <property type="protein sequence ID" value="RYP86248.1"/>
    <property type="molecule type" value="Genomic_DNA"/>
</dbReference>
<dbReference type="RefSeq" id="WP_134716716.1">
    <property type="nucleotide sequence ID" value="NZ_SDKM01000012.1"/>
</dbReference>
<dbReference type="AlphaFoldDB" id="A0A4Q4ZEQ6"/>